<dbReference type="AlphaFoldDB" id="A0A813NND6"/>
<sequence length="101" mass="11589">MTTDMETVQSNTSIDEKTTMTLKILFIHELSNEIDLTLFKNNAYILFVISNFLTSLGFNMPDNFANNIAIDENIIEHRRHWIIMSIGINNCIGHVIIEFLG</sequence>
<accession>A0A813NND6</accession>
<proteinExistence type="predicted"/>
<keyword evidence="2" id="KW-1185">Reference proteome</keyword>
<comment type="caution">
    <text evidence="1">The sequence shown here is derived from an EMBL/GenBank/DDBJ whole genome shotgun (WGS) entry which is preliminary data.</text>
</comment>
<evidence type="ECO:0000313" key="1">
    <source>
        <dbReference type="EMBL" id="CAF0740116.1"/>
    </source>
</evidence>
<dbReference type="Proteomes" id="UP000663870">
    <property type="component" value="Unassembled WGS sequence"/>
</dbReference>
<organism evidence="1 2">
    <name type="scientific">Rotaria sordida</name>
    <dbReference type="NCBI Taxonomy" id="392033"/>
    <lineage>
        <taxon>Eukaryota</taxon>
        <taxon>Metazoa</taxon>
        <taxon>Spiralia</taxon>
        <taxon>Gnathifera</taxon>
        <taxon>Rotifera</taxon>
        <taxon>Eurotatoria</taxon>
        <taxon>Bdelloidea</taxon>
        <taxon>Philodinida</taxon>
        <taxon>Philodinidae</taxon>
        <taxon>Rotaria</taxon>
    </lineage>
</organism>
<reference evidence="1" key="1">
    <citation type="submission" date="2021-02" db="EMBL/GenBank/DDBJ databases">
        <authorList>
            <person name="Nowell W R."/>
        </authorList>
    </citation>
    <scope>NUCLEOTIDE SEQUENCE</scope>
</reference>
<evidence type="ECO:0000313" key="2">
    <source>
        <dbReference type="Proteomes" id="UP000663870"/>
    </source>
</evidence>
<gene>
    <name evidence="1" type="ORF">JXQ802_LOCUS1074</name>
</gene>
<name>A0A813NND6_9BILA</name>
<protein>
    <submittedName>
        <fullName evidence="1">Uncharacterized protein</fullName>
    </submittedName>
</protein>
<dbReference type="EMBL" id="CAJNOL010000011">
    <property type="protein sequence ID" value="CAF0740116.1"/>
    <property type="molecule type" value="Genomic_DNA"/>
</dbReference>